<comment type="function">
    <text evidence="6">Specifically methylates the N7 position of a guanine in 16S rRNA.</text>
</comment>
<evidence type="ECO:0000256" key="5">
    <source>
        <dbReference type="ARBA" id="ARBA00022691"/>
    </source>
</evidence>
<evidence type="ECO:0000256" key="6">
    <source>
        <dbReference type="HAMAP-Rule" id="MF_00074"/>
    </source>
</evidence>
<dbReference type="GO" id="GO:0070043">
    <property type="term" value="F:rRNA (guanine-N7-)-methyltransferase activity"/>
    <property type="evidence" value="ECO:0007669"/>
    <property type="project" value="UniProtKB-UniRule"/>
</dbReference>
<keyword evidence="4 6" id="KW-0808">Transferase</keyword>
<gene>
    <name evidence="6 7" type="primary">rsmG</name>
    <name evidence="7" type="ORF">H8709_07360</name>
</gene>
<dbReference type="InterPro" id="IPR029063">
    <property type="entry name" value="SAM-dependent_MTases_sf"/>
</dbReference>
<feature type="binding site" evidence="6">
    <location>
        <begin position="128"/>
        <end position="129"/>
    </location>
    <ligand>
        <name>S-adenosyl-L-methionine</name>
        <dbReference type="ChEBI" id="CHEBI:59789"/>
    </ligand>
</feature>
<dbReference type="CDD" id="cd02440">
    <property type="entry name" value="AdoMet_MTases"/>
    <property type="match status" value="1"/>
</dbReference>
<dbReference type="Proteomes" id="UP000660861">
    <property type="component" value="Unassembled WGS sequence"/>
</dbReference>
<dbReference type="Gene3D" id="3.40.50.150">
    <property type="entry name" value="Vaccinia Virus protein VP39"/>
    <property type="match status" value="1"/>
</dbReference>
<keyword evidence="2 6" id="KW-0698">rRNA processing</keyword>
<dbReference type="NCBIfam" id="TIGR00138">
    <property type="entry name" value="rsmG_gidB"/>
    <property type="match status" value="1"/>
</dbReference>
<evidence type="ECO:0000256" key="4">
    <source>
        <dbReference type="ARBA" id="ARBA00022679"/>
    </source>
</evidence>
<evidence type="ECO:0000313" key="7">
    <source>
        <dbReference type="EMBL" id="MBC8570649.1"/>
    </source>
</evidence>
<feature type="binding site" evidence="6">
    <location>
        <position position="78"/>
    </location>
    <ligand>
        <name>S-adenosyl-L-methionine</name>
        <dbReference type="ChEBI" id="CHEBI:59789"/>
    </ligand>
</feature>
<dbReference type="Pfam" id="PF02527">
    <property type="entry name" value="GidB"/>
    <property type="match status" value="1"/>
</dbReference>
<evidence type="ECO:0000256" key="2">
    <source>
        <dbReference type="ARBA" id="ARBA00022552"/>
    </source>
</evidence>
<comment type="subcellular location">
    <subcellularLocation>
        <location evidence="6">Cytoplasm</location>
    </subcellularLocation>
</comment>
<keyword evidence="3 6" id="KW-0489">Methyltransferase</keyword>
<comment type="caution">
    <text evidence="7">The sequence shown here is derived from an EMBL/GenBank/DDBJ whole genome shotgun (WGS) entry which is preliminary data.</text>
</comment>
<name>A0A926EDX5_9FIRM</name>
<evidence type="ECO:0000256" key="1">
    <source>
        <dbReference type="ARBA" id="ARBA00022490"/>
    </source>
</evidence>
<dbReference type="HAMAP" id="MF_00074">
    <property type="entry name" value="16SrRNA_methyltr_G"/>
    <property type="match status" value="1"/>
</dbReference>
<dbReference type="RefSeq" id="WP_262397746.1">
    <property type="nucleotide sequence ID" value="NZ_JACRTC010000004.1"/>
</dbReference>
<dbReference type="PANTHER" id="PTHR31760">
    <property type="entry name" value="S-ADENOSYL-L-METHIONINE-DEPENDENT METHYLTRANSFERASES SUPERFAMILY PROTEIN"/>
    <property type="match status" value="1"/>
</dbReference>
<dbReference type="FunFam" id="3.40.50.150:FF:000041">
    <property type="entry name" value="Ribosomal RNA small subunit methyltransferase G"/>
    <property type="match status" value="1"/>
</dbReference>
<dbReference type="InterPro" id="IPR003682">
    <property type="entry name" value="rRNA_ssu_MeTfrase_G"/>
</dbReference>
<comment type="similarity">
    <text evidence="6">Belongs to the methyltransferase superfamily. RNA methyltransferase RsmG family.</text>
</comment>
<protein>
    <recommendedName>
        <fullName evidence="6">Ribosomal RNA small subunit methyltransferase G</fullName>
        <ecNumber evidence="6">2.1.1.-</ecNumber>
    </recommendedName>
    <alternativeName>
        <fullName evidence="6">16S rRNA 7-methylguanosine methyltransferase</fullName>
        <shortName evidence="6">16S rRNA m7G methyltransferase</shortName>
    </alternativeName>
</protein>
<reference evidence="7" key="1">
    <citation type="submission" date="2020-08" db="EMBL/GenBank/DDBJ databases">
        <title>Genome public.</title>
        <authorList>
            <person name="Liu C."/>
            <person name="Sun Q."/>
        </authorList>
    </citation>
    <scope>NUCLEOTIDE SEQUENCE</scope>
    <source>
        <strain evidence="7">NSJ-54</strain>
    </source>
</reference>
<evidence type="ECO:0000256" key="3">
    <source>
        <dbReference type="ARBA" id="ARBA00022603"/>
    </source>
</evidence>
<organism evidence="7 8">
    <name type="scientific">Zongyangia hominis</name>
    <dbReference type="NCBI Taxonomy" id="2763677"/>
    <lineage>
        <taxon>Bacteria</taxon>
        <taxon>Bacillati</taxon>
        <taxon>Bacillota</taxon>
        <taxon>Clostridia</taxon>
        <taxon>Eubacteriales</taxon>
        <taxon>Oscillospiraceae</taxon>
        <taxon>Zongyangia</taxon>
    </lineage>
</organism>
<dbReference type="EMBL" id="JACRTC010000004">
    <property type="protein sequence ID" value="MBC8570649.1"/>
    <property type="molecule type" value="Genomic_DNA"/>
</dbReference>
<evidence type="ECO:0000313" key="8">
    <source>
        <dbReference type="Proteomes" id="UP000660861"/>
    </source>
</evidence>
<keyword evidence="8" id="KW-1185">Reference proteome</keyword>
<dbReference type="GO" id="GO:0005829">
    <property type="term" value="C:cytosol"/>
    <property type="evidence" value="ECO:0007669"/>
    <property type="project" value="TreeGrafter"/>
</dbReference>
<comment type="caution">
    <text evidence="6">Lacks conserved residue(s) required for the propagation of feature annotation.</text>
</comment>
<dbReference type="PIRSF" id="PIRSF003078">
    <property type="entry name" value="GidB"/>
    <property type="match status" value="1"/>
</dbReference>
<keyword evidence="5 6" id="KW-0949">S-adenosyl-L-methionine</keyword>
<dbReference type="AlphaFoldDB" id="A0A926EDX5"/>
<dbReference type="SUPFAM" id="SSF53335">
    <property type="entry name" value="S-adenosyl-L-methionine-dependent methyltransferases"/>
    <property type="match status" value="1"/>
</dbReference>
<sequence>MIDRSLMERYAKELGIELSGRMLEQLDDYAQFLVEYNEKVNLTAITAPEDIVRKHFADSLSVLRQVKIPEDSSLIDVGTGAGFPSTPLLIARPDLHVTQLDSLQKRIVFLQALAGRLGVPVTAIHARAEEAGRQPAFRERFDFATARAVAHLRELSEYCLPFVRVGGKFLALKGPEMETELRESERAISLLGGEVEDIRSYTLPGSDERRTLVVVTKRIPTPKAYPRPSAKMAKKPLQ</sequence>
<feature type="binding site" evidence="6">
    <location>
        <position position="83"/>
    </location>
    <ligand>
        <name>S-adenosyl-L-methionine</name>
        <dbReference type="ChEBI" id="CHEBI:59789"/>
    </ligand>
</feature>
<feature type="binding site" evidence="6">
    <location>
        <position position="147"/>
    </location>
    <ligand>
        <name>S-adenosyl-L-methionine</name>
        <dbReference type="ChEBI" id="CHEBI:59789"/>
    </ligand>
</feature>
<accession>A0A926EDX5</accession>
<keyword evidence="1 6" id="KW-0963">Cytoplasm</keyword>
<dbReference type="EC" id="2.1.1.-" evidence="6"/>
<proteinExistence type="inferred from homology"/>
<dbReference type="PANTHER" id="PTHR31760:SF0">
    <property type="entry name" value="S-ADENOSYL-L-METHIONINE-DEPENDENT METHYLTRANSFERASES SUPERFAMILY PROTEIN"/>
    <property type="match status" value="1"/>
</dbReference>